<reference evidence="1 2" key="1">
    <citation type="journal article" date="2016" name="Nat. Commun.">
        <title>Thousands of microbial genomes shed light on interconnected biogeochemical processes in an aquifer system.</title>
        <authorList>
            <person name="Anantharaman K."/>
            <person name="Brown C.T."/>
            <person name="Hug L.A."/>
            <person name="Sharon I."/>
            <person name="Castelle C.J."/>
            <person name="Probst A.J."/>
            <person name="Thomas B.C."/>
            <person name="Singh A."/>
            <person name="Wilkins M.J."/>
            <person name="Karaoz U."/>
            <person name="Brodie E.L."/>
            <person name="Williams K.H."/>
            <person name="Hubbard S.S."/>
            <person name="Banfield J.F."/>
        </authorList>
    </citation>
    <scope>NUCLEOTIDE SEQUENCE [LARGE SCALE GENOMIC DNA]</scope>
</reference>
<dbReference type="Proteomes" id="UP000176855">
    <property type="component" value="Unassembled WGS sequence"/>
</dbReference>
<organism evidence="1 2">
    <name type="scientific">Candidatus Staskawiczbacteria bacterium RIFCSPHIGHO2_01_FULL_39_25</name>
    <dbReference type="NCBI Taxonomy" id="1802202"/>
    <lineage>
        <taxon>Bacteria</taxon>
        <taxon>Candidatus Staskawicziibacteriota</taxon>
    </lineage>
</organism>
<dbReference type="AlphaFoldDB" id="A0A1G2HNT9"/>
<dbReference type="EMBL" id="MHOO01000009">
    <property type="protein sequence ID" value="OGZ64049.1"/>
    <property type="molecule type" value="Genomic_DNA"/>
</dbReference>
<comment type="caution">
    <text evidence="1">The sequence shown here is derived from an EMBL/GenBank/DDBJ whole genome shotgun (WGS) entry which is preliminary data.</text>
</comment>
<evidence type="ECO:0000313" key="1">
    <source>
        <dbReference type="EMBL" id="OGZ64049.1"/>
    </source>
</evidence>
<name>A0A1G2HNT9_9BACT</name>
<protein>
    <submittedName>
        <fullName evidence="1">Uncharacterized protein</fullName>
    </submittedName>
</protein>
<accession>A0A1G2HNT9</accession>
<gene>
    <name evidence="1" type="ORF">A2730_03055</name>
</gene>
<proteinExistence type="predicted"/>
<evidence type="ECO:0000313" key="2">
    <source>
        <dbReference type="Proteomes" id="UP000176855"/>
    </source>
</evidence>
<sequence>MVSIANVLSVVFIFRIPVWVWRKHALNFLKNYFREYGDIRKEGSGMNSAQRAAQPKGEIFLQSTCNCGLKEMFDKLFCEHNFVVFSASCEEKDDKVTLRFMLCPDRDIEWDNPRPFKEMTEVLGQVCAMASYRTMGYNNQYLKEGRDPDQMRALSINSDQPDWLLDPNGQPILAGESQSPKKAERHLTITENGEFELVFEVV</sequence>